<name>A0A9D4BZ58_DREPO</name>
<comment type="caution">
    <text evidence="1">The sequence shown here is derived from an EMBL/GenBank/DDBJ whole genome shotgun (WGS) entry which is preliminary data.</text>
</comment>
<keyword evidence="2" id="KW-1185">Reference proteome</keyword>
<dbReference type="Proteomes" id="UP000828390">
    <property type="component" value="Unassembled WGS sequence"/>
</dbReference>
<evidence type="ECO:0000313" key="1">
    <source>
        <dbReference type="EMBL" id="KAH3713720.1"/>
    </source>
</evidence>
<proteinExistence type="predicted"/>
<sequence>MACSSVSVGYCPRERITVPSSRVVIVPSASLSNSENASLNSACYDISEPRSGKTELN</sequence>
<reference evidence="1" key="2">
    <citation type="submission" date="2020-11" db="EMBL/GenBank/DDBJ databases">
        <authorList>
            <person name="McCartney M.A."/>
            <person name="Auch B."/>
            <person name="Kono T."/>
            <person name="Mallez S."/>
            <person name="Becker A."/>
            <person name="Gohl D.M."/>
            <person name="Silverstein K.A.T."/>
            <person name="Koren S."/>
            <person name="Bechman K.B."/>
            <person name="Herman A."/>
            <person name="Abrahante J.E."/>
            <person name="Garbe J."/>
        </authorList>
    </citation>
    <scope>NUCLEOTIDE SEQUENCE</scope>
    <source>
        <strain evidence="1">Duluth1</strain>
        <tissue evidence="1">Whole animal</tissue>
    </source>
</reference>
<accession>A0A9D4BZ58</accession>
<gene>
    <name evidence="1" type="ORF">DPMN_073518</name>
</gene>
<reference evidence="1" key="1">
    <citation type="journal article" date="2019" name="bioRxiv">
        <title>The Genome of the Zebra Mussel, Dreissena polymorpha: A Resource for Invasive Species Research.</title>
        <authorList>
            <person name="McCartney M.A."/>
            <person name="Auch B."/>
            <person name="Kono T."/>
            <person name="Mallez S."/>
            <person name="Zhang Y."/>
            <person name="Obille A."/>
            <person name="Becker A."/>
            <person name="Abrahante J.E."/>
            <person name="Garbe J."/>
            <person name="Badalamenti J.P."/>
            <person name="Herman A."/>
            <person name="Mangelson H."/>
            <person name="Liachko I."/>
            <person name="Sullivan S."/>
            <person name="Sone E.D."/>
            <person name="Koren S."/>
            <person name="Silverstein K.A.T."/>
            <person name="Beckman K.B."/>
            <person name="Gohl D.M."/>
        </authorList>
    </citation>
    <scope>NUCLEOTIDE SEQUENCE</scope>
    <source>
        <strain evidence="1">Duluth1</strain>
        <tissue evidence="1">Whole animal</tissue>
    </source>
</reference>
<dbReference type="AlphaFoldDB" id="A0A9D4BZ58"/>
<protein>
    <submittedName>
        <fullName evidence="1">Uncharacterized protein</fullName>
    </submittedName>
</protein>
<dbReference type="EMBL" id="JAIWYP010000014">
    <property type="protein sequence ID" value="KAH3713720.1"/>
    <property type="molecule type" value="Genomic_DNA"/>
</dbReference>
<evidence type="ECO:0000313" key="2">
    <source>
        <dbReference type="Proteomes" id="UP000828390"/>
    </source>
</evidence>
<organism evidence="1 2">
    <name type="scientific">Dreissena polymorpha</name>
    <name type="common">Zebra mussel</name>
    <name type="synonym">Mytilus polymorpha</name>
    <dbReference type="NCBI Taxonomy" id="45954"/>
    <lineage>
        <taxon>Eukaryota</taxon>
        <taxon>Metazoa</taxon>
        <taxon>Spiralia</taxon>
        <taxon>Lophotrochozoa</taxon>
        <taxon>Mollusca</taxon>
        <taxon>Bivalvia</taxon>
        <taxon>Autobranchia</taxon>
        <taxon>Heteroconchia</taxon>
        <taxon>Euheterodonta</taxon>
        <taxon>Imparidentia</taxon>
        <taxon>Neoheterodontei</taxon>
        <taxon>Myida</taxon>
        <taxon>Dreissenoidea</taxon>
        <taxon>Dreissenidae</taxon>
        <taxon>Dreissena</taxon>
    </lineage>
</organism>